<proteinExistence type="predicted"/>
<name>A0A1I4WVA5_9FLAO</name>
<sequence>MKIKLFVTIVLFVTLQSCGSKEEAQPVVKDIKELVFASGMLDWDDAYHLTAQTDGILTEADFEVGDKMNIGKVIAVIDNPSNRINTHSAEEQLTIANENLTENSPAIQQLEQKIRYAESKYEQDKQQAERYERLFQKQSVAKVEFENMQLAAKNSLAQLNALKKQKAELLQRAKTQQISNKNQLQNSKVIERYNQLIIPQNGTIVNKLKSTGDYVKKGDIVATIADDSKPEVVLNVDEKSIGKVKLGQLVYIQFNTDKNNVYEGKISEIVAAFDKKTQSFIVKVLLNEAAASSIYGTQLEANILTSEKKNALLIPRSYLGFGNKVKLKGKDEPIVVKTGIISTEYVEILEGISKDDILEHIKL</sequence>
<accession>A0A1I4WVA5</accession>
<protein>
    <submittedName>
        <fullName evidence="2">HlyD family secretion protein</fullName>
    </submittedName>
</protein>
<dbReference type="PANTHER" id="PTHR30469">
    <property type="entry name" value="MULTIDRUG RESISTANCE PROTEIN MDTA"/>
    <property type="match status" value="1"/>
</dbReference>
<dbReference type="OrthoDB" id="869610at2"/>
<keyword evidence="3" id="KW-1185">Reference proteome</keyword>
<dbReference type="Gene3D" id="2.40.420.20">
    <property type="match status" value="1"/>
</dbReference>
<dbReference type="EMBL" id="FOUZ01000007">
    <property type="protein sequence ID" value="SFN17106.1"/>
    <property type="molecule type" value="Genomic_DNA"/>
</dbReference>
<dbReference type="PROSITE" id="PS51257">
    <property type="entry name" value="PROKAR_LIPOPROTEIN"/>
    <property type="match status" value="1"/>
</dbReference>
<dbReference type="AlphaFoldDB" id="A0A1I4WVA5"/>
<dbReference type="STRING" id="684065.SAMN05421738_107179"/>
<dbReference type="GO" id="GO:0015562">
    <property type="term" value="F:efflux transmembrane transporter activity"/>
    <property type="evidence" value="ECO:0007669"/>
    <property type="project" value="TreeGrafter"/>
</dbReference>
<dbReference type="SUPFAM" id="SSF111369">
    <property type="entry name" value="HlyD-like secretion proteins"/>
    <property type="match status" value="1"/>
</dbReference>
<dbReference type="GO" id="GO:1990281">
    <property type="term" value="C:efflux pump complex"/>
    <property type="evidence" value="ECO:0007669"/>
    <property type="project" value="TreeGrafter"/>
</dbReference>
<dbReference type="Gene3D" id="1.10.287.470">
    <property type="entry name" value="Helix hairpin bin"/>
    <property type="match status" value="1"/>
</dbReference>
<dbReference type="Gene3D" id="2.40.50.100">
    <property type="match status" value="1"/>
</dbReference>
<evidence type="ECO:0000313" key="3">
    <source>
        <dbReference type="Proteomes" id="UP000199149"/>
    </source>
</evidence>
<feature type="coiled-coil region" evidence="1">
    <location>
        <begin position="107"/>
        <end position="179"/>
    </location>
</feature>
<organism evidence="2 3">
    <name type="scientific">Algoriella xinjiangensis</name>
    <dbReference type="NCBI Taxonomy" id="684065"/>
    <lineage>
        <taxon>Bacteria</taxon>
        <taxon>Pseudomonadati</taxon>
        <taxon>Bacteroidota</taxon>
        <taxon>Flavobacteriia</taxon>
        <taxon>Flavobacteriales</taxon>
        <taxon>Weeksellaceae</taxon>
        <taxon>Algoriella</taxon>
    </lineage>
</organism>
<reference evidence="3" key="1">
    <citation type="submission" date="2016-10" db="EMBL/GenBank/DDBJ databases">
        <authorList>
            <person name="Varghese N."/>
            <person name="Submissions S."/>
        </authorList>
    </citation>
    <scope>NUCLEOTIDE SEQUENCE [LARGE SCALE GENOMIC DNA]</scope>
    <source>
        <strain evidence="3">XJ109</strain>
    </source>
</reference>
<evidence type="ECO:0000313" key="2">
    <source>
        <dbReference type="EMBL" id="SFN17106.1"/>
    </source>
</evidence>
<keyword evidence="1" id="KW-0175">Coiled coil</keyword>
<dbReference type="PANTHER" id="PTHR30469:SF15">
    <property type="entry name" value="HLYD FAMILY OF SECRETION PROTEINS"/>
    <property type="match status" value="1"/>
</dbReference>
<gene>
    <name evidence="2" type="ORF">SAMN05421738_107179</name>
</gene>
<dbReference type="Gene3D" id="2.40.30.170">
    <property type="match status" value="1"/>
</dbReference>
<dbReference type="Proteomes" id="UP000199149">
    <property type="component" value="Unassembled WGS sequence"/>
</dbReference>
<evidence type="ECO:0000256" key="1">
    <source>
        <dbReference type="SAM" id="Coils"/>
    </source>
</evidence>